<keyword evidence="2" id="KW-1185">Reference proteome</keyword>
<name>A0A061AFE5_9MOLU</name>
<dbReference type="EMBL" id="LK028559">
    <property type="protein sequence ID" value="CDR30231.1"/>
    <property type="molecule type" value="Genomic_DNA"/>
</dbReference>
<accession>A0A061AFE5</accession>
<dbReference type="KEGG" id="aoc:Aocu_01580"/>
<evidence type="ECO:0000313" key="1">
    <source>
        <dbReference type="EMBL" id="CDR30231.1"/>
    </source>
</evidence>
<dbReference type="InParanoid" id="A0A061AFE5"/>
<reference evidence="2" key="1">
    <citation type="submission" date="2014-05" db="EMBL/GenBank/DDBJ databases">
        <authorList>
            <person name="Kube M."/>
        </authorList>
    </citation>
    <scope>NUCLEOTIDE SEQUENCE [LARGE SCALE GENOMIC DNA]</scope>
</reference>
<dbReference type="RefSeq" id="WP_079560713.1">
    <property type="nucleotide sequence ID" value="NZ_FUZK01000002.1"/>
</dbReference>
<evidence type="ECO:0000313" key="2">
    <source>
        <dbReference type="Proteomes" id="UP000032434"/>
    </source>
</evidence>
<dbReference type="HOGENOM" id="CLU_2271217_0_0_14"/>
<dbReference type="AlphaFoldDB" id="A0A061AFE5"/>
<dbReference type="Proteomes" id="UP000032434">
    <property type="component" value="Chromosome 1"/>
</dbReference>
<organism evidence="1 2">
    <name type="scientific">Acholeplasma oculi</name>
    <dbReference type="NCBI Taxonomy" id="35623"/>
    <lineage>
        <taxon>Bacteria</taxon>
        <taxon>Bacillati</taxon>
        <taxon>Mycoplasmatota</taxon>
        <taxon>Mollicutes</taxon>
        <taxon>Acholeplasmatales</taxon>
        <taxon>Acholeplasmataceae</taxon>
        <taxon>Acholeplasma</taxon>
    </lineage>
</organism>
<dbReference type="PATRIC" id="fig|35623.3.peg.158"/>
<gene>
    <name evidence="1" type="ORF">Aocu_01580</name>
</gene>
<sequence>MFIDLNKVYESIKYYIKHRRNKNTAHNSIEYYVNFDNNKGYTAQFNDRNITLEKIRLFTIDLINLINQIGAYVREILKDIKYIKVDSTINQDTLKYTRLYP</sequence>
<protein>
    <submittedName>
        <fullName evidence="1">Uncharacterized protein</fullName>
    </submittedName>
</protein>
<proteinExistence type="predicted"/>
<dbReference type="STRING" id="35623.Aocu_01580"/>